<name>A0A553HVU6_9PEZI</name>
<reference evidence="4" key="1">
    <citation type="submission" date="2019-06" db="EMBL/GenBank/DDBJ databases">
        <title>Draft genome sequence of the griseofulvin-producing fungus Xylaria cubensis strain G536.</title>
        <authorList>
            <person name="Mead M.E."/>
            <person name="Raja H.A."/>
            <person name="Steenwyk J.L."/>
            <person name="Knowles S.L."/>
            <person name="Oberlies N.H."/>
            <person name="Rokas A."/>
        </authorList>
    </citation>
    <scope>NUCLEOTIDE SEQUENCE [LARGE SCALE GENOMIC DNA]</scope>
    <source>
        <strain evidence="4">G536</strain>
    </source>
</reference>
<evidence type="ECO:0000256" key="1">
    <source>
        <dbReference type="PROSITE-ProRule" id="PRU00023"/>
    </source>
</evidence>
<dbReference type="InterPro" id="IPR052895">
    <property type="entry name" value="HetReg/Transcr_Mod"/>
</dbReference>
<dbReference type="PANTHER" id="PTHR24148">
    <property type="entry name" value="ANKYRIN REPEAT DOMAIN-CONTAINING PROTEIN 39 HOMOLOG-RELATED"/>
    <property type="match status" value="1"/>
</dbReference>
<feature type="repeat" description="ANK" evidence="1">
    <location>
        <begin position="733"/>
        <end position="765"/>
    </location>
</feature>
<dbReference type="InterPro" id="IPR010730">
    <property type="entry name" value="HET"/>
</dbReference>
<evidence type="ECO:0000313" key="3">
    <source>
        <dbReference type="EMBL" id="TRX92057.1"/>
    </source>
</evidence>
<dbReference type="Pfam" id="PF06985">
    <property type="entry name" value="HET"/>
    <property type="match status" value="1"/>
</dbReference>
<dbReference type="InterPro" id="IPR002110">
    <property type="entry name" value="Ankyrin_rpt"/>
</dbReference>
<dbReference type="PROSITE" id="PS50297">
    <property type="entry name" value="ANK_REP_REGION"/>
    <property type="match status" value="1"/>
</dbReference>
<keyword evidence="1" id="KW-0040">ANK repeat</keyword>
<organism evidence="3 4">
    <name type="scientific">Xylaria flabelliformis</name>
    <dbReference type="NCBI Taxonomy" id="2512241"/>
    <lineage>
        <taxon>Eukaryota</taxon>
        <taxon>Fungi</taxon>
        <taxon>Dikarya</taxon>
        <taxon>Ascomycota</taxon>
        <taxon>Pezizomycotina</taxon>
        <taxon>Sordariomycetes</taxon>
        <taxon>Xylariomycetidae</taxon>
        <taxon>Xylariales</taxon>
        <taxon>Xylariaceae</taxon>
        <taxon>Xylaria</taxon>
    </lineage>
</organism>
<evidence type="ECO:0000313" key="4">
    <source>
        <dbReference type="Proteomes" id="UP000319160"/>
    </source>
</evidence>
<gene>
    <name evidence="3" type="ORF">FHL15_007154</name>
</gene>
<dbReference type="Proteomes" id="UP000319160">
    <property type="component" value="Unassembled WGS sequence"/>
</dbReference>
<dbReference type="PROSITE" id="PS50088">
    <property type="entry name" value="ANK_REPEAT"/>
    <property type="match status" value="1"/>
</dbReference>
<dbReference type="InterPro" id="IPR036770">
    <property type="entry name" value="Ankyrin_rpt-contain_sf"/>
</dbReference>
<feature type="domain" description="Heterokaryon incompatibility" evidence="2">
    <location>
        <begin position="46"/>
        <end position="204"/>
    </location>
</feature>
<dbReference type="STRING" id="2512241.A0A553HVU6"/>
<evidence type="ECO:0000259" key="2">
    <source>
        <dbReference type="Pfam" id="PF06985"/>
    </source>
</evidence>
<sequence length="835" mass="96144">METFGYQQMDLKNSAFRLVRLLRGTMSEDVECELIYTTLDYNVIPYEAVSYTWGTSSKECRIKVQGLDFMVTSNLWNLLRDLRQSEADRYLWIDAISINQDDNLERGHQVRQMRQIYSGAERVLCYVGQTSESIDIFMKSLVTFQKNTLGYRWAPNDSRWQLTWERAQFELQLRYGNDVAAIQKQGLHLLLERPWFRRVWVLQEVASARRASLCCGRNSIPVQIFSAGISVLNAGLDRHSMAVLELMPTYSRKTLRKTRHRDLCQILVDFHRSEASEPRDKIFALLGLCADQSVWEAVVPDYTQTESALVCTTITYIMTKSLDAPFVWTSSDCPPSIHLFLDDLANTFKYAPPMNNTQGRIDENTHAADTAPLDRPNAFEMMSLVLKYYHNKLGHWPSIISNSWSRGVLYRVFSLRAIVHNYLLNRLKIMREMPVRSLRDAAVLNWRKEVYRFISLMSGPCLIDVESQAFRTNLELEPDQSSMLQSYQSHLIYLNNLISGSDFISRAYRDSILRYYRENFKTPVLRIDFLFSDSVYSDLLSAYGEDLLSRRRDDTRDFISGQDDLIFGSDLVDFISRAYRYDSKLRAHLTRVVIQQVFIKTRFMHHFAPTWEMTNHLEEEVSTMLRDLPRSNSDGFEDWALFTMAVLYGRMWTRQGLLVKKPAGFDQGSMCDALALYCAINFQHELTTRHLLEKGVKIVIGRLPNPLSLAVHHKNSAILEVLRAHHTNVVGYDGRLPLHCAVELETIPVIRFLLEQGADPDAVDRDGRTALQVAKDSGRFGVACLLETVRDGILDDRCAEAAEAVELLITMNELANWLEECAWSDSSSLRCCIHT</sequence>
<proteinExistence type="predicted"/>
<dbReference type="Pfam" id="PF12796">
    <property type="entry name" value="Ank_2"/>
    <property type="match status" value="1"/>
</dbReference>
<protein>
    <recommendedName>
        <fullName evidence="2">Heterokaryon incompatibility domain-containing protein</fullName>
    </recommendedName>
</protein>
<dbReference type="SMART" id="SM00248">
    <property type="entry name" value="ANK"/>
    <property type="match status" value="4"/>
</dbReference>
<keyword evidence="4" id="KW-1185">Reference proteome</keyword>
<accession>A0A553HVU6</accession>
<dbReference type="SUPFAM" id="SSF48403">
    <property type="entry name" value="Ankyrin repeat"/>
    <property type="match status" value="1"/>
</dbReference>
<dbReference type="PANTHER" id="PTHR24148:SF73">
    <property type="entry name" value="HET DOMAIN PROTEIN (AFU_ORTHOLOGUE AFUA_8G01020)"/>
    <property type="match status" value="1"/>
</dbReference>
<dbReference type="OrthoDB" id="3477286at2759"/>
<dbReference type="EMBL" id="VFLP01000040">
    <property type="protein sequence ID" value="TRX92057.1"/>
    <property type="molecule type" value="Genomic_DNA"/>
</dbReference>
<comment type="caution">
    <text evidence="3">The sequence shown here is derived from an EMBL/GenBank/DDBJ whole genome shotgun (WGS) entry which is preliminary data.</text>
</comment>
<dbReference type="Gene3D" id="1.25.40.20">
    <property type="entry name" value="Ankyrin repeat-containing domain"/>
    <property type="match status" value="1"/>
</dbReference>
<dbReference type="AlphaFoldDB" id="A0A553HVU6"/>